<sequence length="140" mass="15465">MVEKVSNTSWYGLALQALIILATHEGICPSSVMAKKLGFQSTFLRKVLTHLVKADIIQAKEGRDGGYSLNKSPEEITLAGVYHALTAELFPKGFLNVQSKECFAPPTQDALCDLRDEMEGWIIEGLEKKTLADLLNKRLS</sequence>
<evidence type="ECO:0000313" key="2">
    <source>
        <dbReference type="Proteomes" id="UP000181936"/>
    </source>
</evidence>
<dbReference type="PANTHER" id="PTHR33221:SF15">
    <property type="entry name" value="HTH-TYPE TRANSCRIPTIONAL REGULATOR YWGB-RELATED"/>
    <property type="match status" value="1"/>
</dbReference>
<proteinExistence type="predicted"/>
<dbReference type="GO" id="GO:0003700">
    <property type="term" value="F:DNA-binding transcription factor activity"/>
    <property type="evidence" value="ECO:0007669"/>
    <property type="project" value="TreeGrafter"/>
</dbReference>
<dbReference type="Proteomes" id="UP000181936">
    <property type="component" value="Chromosome"/>
</dbReference>
<dbReference type="STRING" id="1547283.A9C19_20390"/>
<dbReference type="PROSITE" id="PS51197">
    <property type="entry name" value="HTH_RRF2_2"/>
    <property type="match status" value="1"/>
</dbReference>
<organism evidence="1 2">
    <name type="scientific">Bacillus weihaiensis</name>
    <dbReference type="NCBI Taxonomy" id="1547283"/>
    <lineage>
        <taxon>Bacteria</taxon>
        <taxon>Bacillati</taxon>
        <taxon>Bacillota</taxon>
        <taxon>Bacilli</taxon>
        <taxon>Bacillales</taxon>
        <taxon>Bacillaceae</taxon>
        <taxon>Bacillus</taxon>
    </lineage>
</organism>
<dbReference type="Gene3D" id="1.10.10.10">
    <property type="entry name" value="Winged helix-like DNA-binding domain superfamily/Winged helix DNA-binding domain"/>
    <property type="match status" value="1"/>
</dbReference>
<dbReference type="InterPro" id="IPR036388">
    <property type="entry name" value="WH-like_DNA-bd_sf"/>
</dbReference>
<evidence type="ECO:0000313" key="1">
    <source>
        <dbReference type="EMBL" id="APH06840.1"/>
    </source>
</evidence>
<reference evidence="1 2" key="1">
    <citation type="journal article" date="2016" name="Sci. Rep.">
        <title>Complete genome sequence and transcriptomic analysis of a novel marine strain Bacillus weihaiensis reveals the mechanism of brown algae degradation.</title>
        <authorList>
            <person name="Zhu Y."/>
            <person name="Chen P."/>
            <person name="Bao Y."/>
            <person name="Men Y."/>
            <person name="Zeng Y."/>
            <person name="Yang J."/>
            <person name="Sun J."/>
            <person name="Sun Y."/>
        </authorList>
    </citation>
    <scope>NUCLEOTIDE SEQUENCE [LARGE SCALE GENOMIC DNA]</scope>
    <source>
        <strain evidence="1 2">Alg07</strain>
    </source>
</reference>
<dbReference type="SUPFAM" id="SSF46785">
    <property type="entry name" value="Winged helix' DNA-binding domain"/>
    <property type="match status" value="1"/>
</dbReference>
<dbReference type="OrthoDB" id="32510at2"/>
<dbReference type="AlphaFoldDB" id="A0A1L3MX23"/>
<keyword evidence="2" id="KW-1185">Reference proteome</keyword>
<dbReference type="EMBL" id="CP016020">
    <property type="protein sequence ID" value="APH06840.1"/>
    <property type="molecule type" value="Genomic_DNA"/>
</dbReference>
<dbReference type="Pfam" id="PF02082">
    <property type="entry name" value="Rrf2"/>
    <property type="match status" value="1"/>
</dbReference>
<protein>
    <submittedName>
        <fullName evidence="1">Transcriptional regulator</fullName>
    </submittedName>
</protein>
<dbReference type="PANTHER" id="PTHR33221">
    <property type="entry name" value="WINGED HELIX-TURN-HELIX TRANSCRIPTIONAL REGULATOR, RRF2 FAMILY"/>
    <property type="match status" value="1"/>
</dbReference>
<gene>
    <name evidence="1" type="ORF">A9C19_20390</name>
</gene>
<dbReference type="InterPro" id="IPR000944">
    <property type="entry name" value="Tscrpt_reg_Rrf2"/>
</dbReference>
<dbReference type="InterPro" id="IPR036390">
    <property type="entry name" value="WH_DNA-bd_sf"/>
</dbReference>
<name>A0A1L3MX23_9BACI</name>
<accession>A0A1L3MX23</accession>
<dbReference type="GO" id="GO:0005829">
    <property type="term" value="C:cytosol"/>
    <property type="evidence" value="ECO:0007669"/>
    <property type="project" value="TreeGrafter"/>
</dbReference>
<dbReference type="KEGG" id="bwh:A9C19_20390"/>